<dbReference type="PRINTS" id="PR00111">
    <property type="entry name" value="ABHYDROLASE"/>
</dbReference>
<dbReference type="Gene3D" id="3.40.50.1820">
    <property type="entry name" value="alpha/beta hydrolase"/>
    <property type="match status" value="1"/>
</dbReference>
<dbReference type="AlphaFoldDB" id="A0A1J5RUG8"/>
<evidence type="ECO:0000313" key="2">
    <source>
        <dbReference type="EMBL" id="OIQ95631.1"/>
    </source>
</evidence>
<reference evidence="2" key="1">
    <citation type="submission" date="2016-10" db="EMBL/GenBank/DDBJ databases">
        <title>Sequence of Gallionella enrichment culture.</title>
        <authorList>
            <person name="Poehlein A."/>
            <person name="Muehling M."/>
            <person name="Daniel R."/>
        </authorList>
    </citation>
    <scope>NUCLEOTIDE SEQUENCE</scope>
</reference>
<comment type="caution">
    <text evidence="2">The sequence shown here is derived from an EMBL/GenBank/DDBJ whole genome shotgun (WGS) entry which is preliminary data.</text>
</comment>
<feature type="domain" description="AB hydrolase-1" evidence="1">
    <location>
        <begin position="37"/>
        <end position="273"/>
    </location>
</feature>
<dbReference type="GO" id="GO:0019806">
    <property type="term" value="F:bromide peroxidase activity"/>
    <property type="evidence" value="ECO:0007669"/>
    <property type="project" value="UniProtKB-EC"/>
</dbReference>
<dbReference type="Pfam" id="PF12697">
    <property type="entry name" value="Abhydrolase_6"/>
    <property type="match status" value="1"/>
</dbReference>
<accession>A0A1J5RUG8</accession>
<dbReference type="PANTHER" id="PTHR46438">
    <property type="entry name" value="ALPHA/BETA-HYDROLASES SUPERFAMILY PROTEIN"/>
    <property type="match status" value="1"/>
</dbReference>
<gene>
    <name evidence="2" type="primary">bpoC_1</name>
    <name evidence="2" type="ORF">GALL_224070</name>
</gene>
<dbReference type="InterPro" id="IPR000639">
    <property type="entry name" value="Epox_hydrolase-like"/>
</dbReference>
<dbReference type="SUPFAM" id="SSF53474">
    <property type="entry name" value="alpha/beta-Hydrolases"/>
    <property type="match status" value="1"/>
</dbReference>
<dbReference type="PRINTS" id="PR00412">
    <property type="entry name" value="EPOXHYDRLASE"/>
</dbReference>
<dbReference type="PANTHER" id="PTHR46438:SF11">
    <property type="entry name" value="LIPASE-RELATED"/>
    <property type="match status" value="1"/>
</dbReference>
<evidence type="ECO:0000259" key="1">
    <source>
        <dbReference type="Pfam" id="PF12697"/>
    </source>
</evidence>
<proteinExistence type="predicted"/>
<keyword evidence="2" id="KW-0575">Peroxidase</keyword>
<keyword evidence="2" id="KW-0560">Oxidoreductase</keyword>
<organism evidence="2">
    <name type="scientific">mine drainage metagenome</name>
    <dbReference type="NCBI Taxonomy" id="410659"/>
    <lineage>
        <taxon>unclassified sequences</taxon>
        <taxon>metagenomes</taxon>
        <taxon>ecological metagenomes</taxon>
    </lineage>
</organism>
<name>A0A1J5RUG8_9ZZZZ</name>
<dbReference type="InterPro" id="IPR029058">
    <property type="entry name" value="AB_hydrolase_fold"/>
</dbReference>
<dbReference type="EMBL" id="MLJW01000163">
    <property type="protein sequence ID" value="OIQ95631.1"/>
    <property type="molecule type" value="Genomic_DNA"/>
</dbReference>
<protein>
    <submittedName>
        <fullName evidence="2">Putative non-heme bromoperoxidase BpoC</fullName>
        <ecNumber evidence="2">1.11.1.18</ecNumber>
    </submittedName>
</protein>
<sequence length="295" mass="31642">MSTRDHASTTTRSPDVRYLARPEGRIAYTDQGTGPLVVAVPGMGDLRSTYRELTGPLLAAGHRVVVADLRGHGDSDTSFRTHGDIATGQDLLALVEHLGGPAVLVGNSMGAAAVAWAAAERPDLVAGLVLLAPLLRERSPSTLNRAVTHGVYRIAFARPWGAAFWAWYYRSLNKGTQAPWLDQHAATVRASLREPGRLRSLRHLTLQLDHGVVEPRLGEVSAPTLACVGSLDPDYRDPSAGLDWIVGVLHATPLLIPDVGHYPQAQRPDVVVPAVLELLAELPRTGDRWTATLGG</sequence>
<dbReference type="EC" id="1.11.1.18" evidence="2"/>
<dbReference type="InterPro" id="IPR000073">
    <property type="entry name" value="AB_hydrolase_1"/>
</dbReference>